<accession>A0A432YSV4</accession>
<dbReference type="AlphaFoldDB" id="A0A432YSV4"/>
<feature type="region of interest" description="Disordered" evidence="1">
    <location>
        <begin position="1"/>
        <end position="42"/>
    </location>
</feature>
<comment type="caution">
    <text evidence="2">The sequence shown here is derived from an EMBL/GenBank/DDBJ whole genome shotgun (WGS) entry which is preliminary data.</text>
</comment>
<dbReference type="OrthoDB" id="6238861at2"/>
<organism evidence="2 3">
    <name type="scientific">Idiomarina ramblicola</name>
    <dbReference type="NCBI Taxonomy" id="263724"/>
    <lineage>
        <taxon>Bacteria</taxon>
        <taxon>Pseudomonadati</taxon>
        <taxon>Pseudomonadota</taxon>
        <taxon>Gammaproteobacteria</taxon>
        <taxon>Alteromonadales</taxon>
        <taxon>Idiomarinaceae</taxon>
        <taxon>Idiomarina</taxon>
    </lineage>
</organism>
<evidence type="ECO:0000256" key="1">
    <source>
        <dbReference type="SAM" id="MobiDB-lite"/>
    </source>
</evidence>
<proteinExistence type="predicted"/>
<dbReference type="Proteomes" id="UP000288058">
    <property type="component" value="Unassembled WGS sequence"/>
</dbReference>
<dbReference type="EMBL" id="PIQC01000010">
    <property type="protein sequence ID" value="RUO64727.1"/>
    <property type="molecule type" value="Genomic_DNA"/>
</dbReference>
<evidence type="ECO:0000313" key="3">
    <source>
        <dbReference type="Proteomes" id="UP000288058"/>
    </source>
</evidence>
<name>A0A432YSV4_9GAMM</name>
<gene>
    <name evidence="2" type="ORF">CWI78_12565</name>
</gene>
<keyword evidence="3" id="KW-1185">Reference proteome</keyword>
<feature type="compositionally biased region" description="Basic and acidic residues" evidence="1">
    <location>
        <begin position="27"/>
        <end position="42"/>
    </location>
</feature>
<feature type="compositionally biased region" description="Polar residues" evidence="1">
    <location>
        <begin position="1"/>
        <end position="14"/>
    </location>
</feature>
<sequence>MNINSLINSVSHSTPAMAKNEANQESLDNKADQQKSQEEKETLIDKAYRSMLLNRMGVDTERLEEIEKKIEELESQDDLSKDDKEKLESLMSARDQLFEDAMRRQAEAGNDGKQPVSPGDIQKIITEDFNPRDISPNDMSKLANQLFEAGAISAQQRNRMDFHTAKTDQQNTLMSEPEQIDPDEPMDFVKHWQDRVKANEHFDASPQEKALAQGVLDVLRQV</sequence>
<reference evidence="3" key="1">
    <citation type="journal article" date="2018" name="Front. Microbiol.">
        <title>Genome-Based Analysis Reveals the Taxonomy and Diversity of the Family Idiomarinaceae.</title>
        <authorList>
            <person name="Liu Y."/>
            <person name="Lai Q."/>
            <person name="Shao Z."/>
        </authorList>
    </citation>
    <scope>NUCLEOTIDE SEQUENCE [LARGE SCALE GENOMIC DNA]</scope>
    <source>
        <strain evidence="3">R22</strain>
    </source>
</reference>
<evidence type="ECO:0000313" key="2">
    <source>
        <dbReference type="EMBL" id="RUO64727.1"/>
    </source>
</evidence>
<protein>
    <submittedName>
        <fullName evidence="2">Uncharacterized protein</fullName>
    </submittedName>
</protein>
<dbReference type="RefSeq" id="WP_126783144.1">
    <property type="nucleotide sequence ID" value="NZ_PIQC01000010.1"/>
</dbReference>